<name>A0A5J6ZDB0_9CORY</name>
<evidence type="ECO:0000256" key="1">
    <source>
        <dbReference type="ARBA" id="ARBA00023125"/>
    </source>
</evidence>
<proteinExistence type="predicted"/>
<dbReference type="GO" id="GO:0003677">
    <property type="term" value="F:DNA binding"/>
    <property type="evidence" value="ECO:0007669"/>
    <property type="project" value="UniProtKB-UniRule"/>
</dbReference>
<feature type="domain" description="HTH tetR-type" evidence="3">
    <location>
        <begin position="14"/>
        <end position="74"/>
    </location>
</feature>
<dbReference type="AlphaFoldDB" id="A0A5J6ZDB0"/>
<dbReference type="SUPFAM" id="SSF46689">
    <property type="entry name" value="Homeodomain-like"/>
    <property type="match status" value="1"/>
</dbReference>
<dbReference type="EMBL" id="CP045032">
    <property type="protein sequence ID" value="QFQ02860.1"/>
    <property type="molecule type" value="Genomic_DNA"/>
</dbReference>
<sequence>MAKYVAGIRERKKQQTRDTLAMSAVTITMTEGLESATIARIAELANVSSRTFHNYFPHRDAAIRHFFEQYIDRLCEEVLGMPEGMHPVELIQSMTVRQFQQRREHDQPFMQLDTLFISIRESPHLDVIVQTYMDLQKLADALSRYTHGQLGSSEAYTLINACIGVARGLELQLLNNEDISEDEELLLLNSAFDALKRGFSTSV</sequence>
<protein>
    <recommendedName>
        <fullName evidence="3">HTH tetR-type domain-containing protein</fullName>
    </recommendedName>
</protein>
<dbReference type="RefSeq" id="WP_161595738.1">
    <property type="nucleotide sequence ID" value="NZ_CP045032.1"/>
</dbReference>
<feature type="DNA-binding region" description="H-T-H motif" evidence="2">
    <location>
        <begin position="37"/>
        <end position="56"/>
    </location>
</feature>
<evidence type="ECO:0000313" key="5">
    <source>
        <dbReference type="Proteomes" id="UP000326711"/>
    </source>
</evidence>
<dbReference type="Gene3D" id="1.10.357.10">
    <property type="entry name" value="Tetracycline Repressor, domain 2"/>
    <property type="match status" value="1"/>
</dbReference>
<keyword evidence="5" id="KW-1185">Reference proteome</keyword>
<evidence type="ECO:0000256" key="2">
    <source>
        <dbReference type="PROSITE-ProRule" id="PRU00335"/>
    </source>
</evidence>
<evidence type="ECO:0000259" key="3">
    <source>
        <dbReference type="PROSITE" id="PS50977"/>
    </source>
</evidence>
<dbReference type="Proteomes" id="UP000326711">
    <property type="component" value="Chromosome"/>
</dbReference>
<accession>A0A5J6ZDB0</accession>
<gene>
    <name evidence="4" type="ORF">CUROG_07555</name>
</gene>
<reference evidence="5" key="1">
    <citation type="submission" date="2019-10" db="EMBL/GenBank/DDBJ databases">
        <title>Complete genome sequence of Corynebacterium urogenitalis DSM 108747, isolated from the genital tract of a cow.</title>
        <authorList>
            <person name="Ruckert C."/>
            <person name="Ballas P."/>
            <person name="Wagener K."/>
            <person name="Drillich M."/>
            <person name="Kaempfer P."/>
            <person name="Busse H.-J."/>
            <person name="Ehling-Schulz M."/>
        </authorList>
    </citation>
    <scope>NUCLEOTIDE SEQUENCE [LARGE SCALE GENOMIC DNA]</scope>
    <source>
        <strain evidence="5">LMM 1652</strain>
    </source>
</reference>
<dbReference type="InterPro" id="IPR009057">
    <property type="entry name" value="Homeodomain-like_sf"/>
</dbReference>
<dbReference type="KEGG" id="cuo:CUROG_07555"/>
<keyword evidence="1 2" id="KW-0238">DNA-binding</keyword>
<dbReference type="InterPro" id="IPR001647">
    <property type="entry name" value="HTH_TetR"/>
</dbReference>
<organism evidence="4 5">
    <name type="scientific">Corynebacterium urogenitale</name>
    <dbReference type="NCBI Taxonomy" id="2487892"/>
    <lineage>
        <taxon>Bacteria</taxon>
        <taxon>Bacillati</taxon>
        <taxon>Actinomycetota</taxon>
        <taxon>Actinomycetes</taxon>
        <taxon>Mycobacteriales</taxon>
        <taxon>Corynebacteriaceae</taxon>
        <taxon>Corynebacterium</taxon>
    </lineage>
</organism>
<evidence type="ECO:0000313" key="4">
    <source>
        <dbReference type="EMBL" id="QFQ02860.1"/>
    </source>
</evidence>
<dbReference type="PROSITE" id="PS50977">
    <property type="entry name" value="HTH_TETR_2"/>
    <property type="match status" value="1"/>
</dbReference>